<feature type="compositionally biased region" description="Polar residues" evidence="2">
    <location>
        <begin position="678"/>
        <end position="697"/>
    </location>
</feature>
<dbReference type="HOGENOM" id="CLU_019749_0_0_1"/>
<dbReference type="PANTHER" id="PTHR19321">
    <property type="entry name" value="PROTEIN REGULATOR OF CYTOKINESIS 1 PRC1-RELATED"/>
    <property type="match status" value="1"/>
</dbReference>
<dbReference type="PANTHER" id="PTHR19321:SF41">
    <property type="entry name" value="FASCETTO-RELATED"/>
    <property type="match status" value="1"/>
</dbReference>
<dbReference type="GO" id="GO:0005737">
    <property type="term" value="C:cytoplasm"/>
    <property type="evidence" value="ECO:0007669"/>
    <property type="project" value="TreeGrafter"/>
</dbReference>
<keyword evidence="4" id="KW-1185">Reference proteome</keyword>
<dbReference type="RefSeq" id="XP_007413688.1">
    <property type="nucleotide sequence ID" value="XM_007413626.1"/>
</dbReference>
<feature type="compositionally biased region" description="Low complexity" evidence="2">
    <location>
        <begin position="655"/>
        <end position="670"/>
    </location>
</feature>
<dbReference type="AlphaFoldDB" id="F4RX36"/>
<evidence type="ECO:0008006" key="5">
    <source>
        <dbReference type="Google" id="ProtNLM"/>
    </source>
</evidence>
<accession>F4RX36</accession>
<dbReference type="EMBL" id="GL883127">
    <property type="protein sequence ID" value="EGG02895.1"/>
    <property type="molecule type" value="Genomic_DNA"/>
</dbReference>
<dbReference type="GO" id="GO:1990023">
    <property type="term" value="C:mitotic spindle midzone"/>
    <property type="evidence" value="ECO:0007669"/>
    <property type="project" value="TreeGrafter"/>
</dbReference>
<name>F4RX36_MELLP</name>
<proteinExistence type="predicted"/>
<evidence type="ECO:0000256" key="1">
    <source>
        <dbReference type="SAM" id="Coils"/>
    </source>
</evidence>
<dbReference type="Pfam" id="PF03999">
    <property type="entry name" value="MAP65_ASE1"/>
    <property type="match status" value="1"/>
</dbReference>
<keyword evidence="1" id="KW-0175">Coiled coil</keyword>
<dbReference type="VEuPathDB" id="FungiDB:MELLADRAFT_65889"/>
<feature type="compositionally biased region" description="Pro residues" evidence="2">
    <location>
        <begin position="723"/>
        <end position="733"/>
    </location>
</feature>
<feature type="compositionally biased region" description="Polar residues" evidence="2">
    <location>
        <begin position="580"/>
        <end position="595"/>
    </location>
</feature>
<dbReference type="GO" id="GO:0008017">
    <property type="term" value="F:microtubule binding"/>
    <property type="evidence" value="ECO:0007669"/>
    <property type="project" value="InterPro"/>
</dbReference>
<dbReference type="OrthoDB" id="642895at2759"/>
<dbReference type="GO" id="GO:0051256">
    <property type="term" value="P:mitotic spindle midzone assembly"/>
    <property type="evidence" value="ECO:0007669"/>
    <property type="project" value="TreeGrafter"/>
</dbReference>
<feature type="region of interest" description="Disordered" evidence="2">
    <location>
        <begin position="522"/>
        <end position="567"/>
    </location>
</feature>
<feature type="compositionally biased region" description="Polar residues" evidence="2">
    <location>
        <begin position="539"/>
        <end position="551"/>
    </location>
</feature>
<sequence length="787" mass="88258">MENSSNTINQSDQSSISTSLSTASIDPLVHLSNTLTYHQHHLIRLYTSLGHSEPTLLVAGKITELHTCILKTIELQAKQAESEVEKLTKSVEDLSDHIQTLRARLNHHSHHHLDLEPLDGKEALVPRLERLQNIERELLDLKCEREVQAENVIQVLEGYIPILGQDYITAIISGPNPESGRSGTDLSLEYIQRLEKHCKQCEREVKVYIIDDIHKEDNSFRSNHFGTLLPVHTLRNTGTALSGISPTLSPLSSSNEDHQQAQFDAEVLLHLGFEGITVTETGDIASLGQRTPIPMQPTLENLNRAEARRLWLETESSKRGEEIQRCYDELCPIWLDVPEENQEDFVEQWSGLSLQCVEAYQLELARMIELRKEHMVQFVDQKRQLIFQLWDQMYLTVFGVIIGCFSEELLAAHDAKYQELLQELEDRKPVLDLFDRYTTLLQEAHDLQLAEKDPDRFAKGKRHDPGKLLREEKIRKRVTKEKPKLEAQLKELIPQWENSRGRPFLINGSRYLDDLVTRLEQEAASKDQRTKTGTAPVKRQQTGTQSRSTSPVKKRTRSGTVSKPPVSGAMVAMRGSANPFGSATPGFNNGMQSASRIGAQPTGGSNYNMRSGTLHPQRTGSSMSNYNPTTPTPFYQHHGTSNRSRSIDQHHGVPSSITRSSSLASSMRPSNLPPRAPSSLSNSTHHSTALPQPSSHAPTIPRPQLVSTINRPPLLQRSTNTNPPLPKPVPKPPQIQVSKRTSFRPRPSSILYHPPPLPTSRAVSISGSTNTIDSVPVRMDEAQPLIE</sequence>
<dbReference type="FunCoup" id="F4RX36">
    <property type="interactions" value="226"/>
</dbReference>
<feature type="coiled-coil region" evidence="1">
    <location>
        <begin position="70"/>
        <end position="104"/>
    </location>
</feature>
<protein>
    <recommendedName>
        <fullName evidence="5">Microtubule associated protein</fullName>
    </recommendedName>
</protein>
<dbReference type="Proteomes" id="UP000001072">
    <property type="component" value="Unassembled WGS sequence"/>
</dbReference>
<dbReference type="STRING" id="747676.F4RX36"/>
<gene>
    <name evidence="3" type="ORF">MELLADRAFT_65889</name>
</gene>
<evidence type="ECO:0000256" key="2">
    <source>
        <dbReference type="SAM" id="MobiDB-lite"/>
    </source>
</evidence>
<feature type="compositionally biased region" description="Polar residues" evidence="2">
    <location>
        <begin position="705"/>
        <end position="722"/>
    </location>
</feature>
<dbReference type="Gene3D" id="1.20.58.1520">
    <property type="match status" value="1"/>
</dbReference>
<evidence type="ECO:0000313" key="3">
    <source>
        <dbReference type="EMBL" id="EGG02895.1"/>
    </source>
</evidence>
<dbReference type="KEGG" id="mlr:MELLADRAFT_65889"/>
<organism evidence="4">
    <name type="scientific">Melampsora larici-populina (strain 98AG31 / pathotype 3-4-7)</name>
    <name type="common">Poplar leaf rust fungus</name>
    <dbReference type="NCBI Taxonomy" id="747676"/>
    <lineage>
        <taxon>Eukaryota</taxon>
        <taxon>Fungi</taxon>
        <taxon>Dikarya</taxon>
        <taxon>Basidiomycota</taxon>
        <taxon>Pucciniomycotina</taxon>
        <taxon>Pucciniomycetes</taxon>
        <taxon>Pucciniales</taxon>
        <taxon>Melampsoraceae</taxon>
        <taxon>Melampsora</taxon>
    </lineage>
</organism>
<dbReference type="InterPro" id="IPR007145">
    <property type="entry name" value="MAP65_Ase1_PRC1"/>
</dbReference>
<dbReference type="GeneID" id="18930516"/>
<evidence type="ECO:0000313" key="4">
    <source>
        <dbReference type="Proteomes" id="UP000001072"/>
    </source>
</evidence>
<feature type="region of interest" description="Disordered" evidence="2">
    <location>
        <begin position="580"/>
        <end position="762"/>
    </location>
</feature>
<dbReference type="eggNOG" id="KOG4302">
    <property type="taxonomic scope" value="Eukaryota"/>
</dbReference>
<dbReference type="InParanoid" id="F4RX36"/>
<feature type="compositionally biased region" description="Polar residues" evidence="2">
    <location>
        <begin position="602"/>
        <end position="644"/>
    </location>
</feature>
<reference evidence="4" key="1">
    <citation type="journal article" date="2011" name="Proc. Natl. Acad. Sci. U.S.A.">
        <title>Obligate biotrophy features unraveled by the genomic analysis of rust fungi.</title>
        <authorList>
            <person name="Duplessis S."/>
            <person name="Cuomo C.A."/>
            <person name="Lin Y.-C."/>
            <person name="Aerts A."/>
            <person name="Tisserant E."/>
            <person name="Veneault-Fourrey C."/>
            <person name="Joly D.L."/>
            <person name="Hacquard S."/>
            <person name="Amselem J."/>
            <person name="Cantarel B.L."/>
            <person name="Chiu R."/>
            <person name="Coutinho P.M."/>
            <person name="Feau N."/>
            <person name="Field M."/>
            <person name="Frey P."/>
            <person name="Gelhaye E."/>
            <person name="Goldberg J."/>
            <person name="Grabherr M.G."/>
            <person name="Kodira C.D."/>
            <person name="Kohler A."/>
            <person name="Kuees U."/>
            <person name="Lindquist E.A."/>
            <person name="Lucas S.M."/>
            <person name="Mago R."/>
            <person name="Mauceli E."/>
            <person name="Morin E."/>
            <person name="Murat C."/>
            <person name="Pangilinan J.L."/>
            <person name="Park R."/>
            <person name="Pearson M."/>
            <person name="Quesneville H."/>
            <person name="Rouhier N."/>
            <person name="Sakthikumar S."/>
            <person name="Salamov A.A."/>
            <person name="Schmutz J."/>
            <person name="Selles B."/>
            <person name="Shapiro H."/>
            <person name="Tanguay P."/>
            <person name="Tuskan G.A."/>
            <person name="Henrissat B."/>
            <person name="Van de Peer Y."/>
            <person name="Rouze P."/>
            <person name="Ellis J.G."/>
            <person name="Dodds P.N."/>
            <person name="Schein J.E."/>
            <person name="Zhong S."/>
            <person name="Hamelin R.C."/>
            <person name="Grigoriev I.V."/>
            <person name="Szabo L.J."/>
            <person name="Martin F."/>
        </authorList>
    </citation>
    <scope>NUCLEOTIDE SEQUENCE [LARGE SCALE GENOMIC DNA]</scope>
    <source>
        <strain evidence="4">98AG31 / pathotype 3-4-7</strain>
    </source>
</reference>